<dbReference type="Pfam" id="PF20736">
    <property type="entry name" value="Glyco_hydro127M"/>
    <property type="match status" value="1"/>
</dbReference>
<dbReference type="InterPro" id="IPR046544">
    <property type="entry name" value="GH146_SB_dom"/>
</dbReference>
<dbReference type="PROSITE" id="PS51318">
    <property type="entry name" value="TAT"/>
    <property type="match status" value="1"/>
</dbReference>
<dbReference type="Proteomes" id="UP000290975">
    <property type="component" value="Unassembled WGS sequence"/>
</dbReference>
<dbReference type="Pfam" id="PF20620">
    <property type="entry name" value="DUF6805"/>
    <property type="match status" value="1"/>
</dbReference>
<dbReference type="GO" id="GO:0005975">
    <property type="term" value="P:carbohydrate metabolic process"/>
    <property type="evidence" value="ECO:0007669"/>
    <property type="project" value="InterPro"/>
</dbReference>
<dbReference type="InterPro" id="IPR008928">
    <property type="entry name" value="6-hairpin_glycosidase_sf"/>
</dbReference>
<dbReference type="Pfam" id="PF07944">
    <property type="entry name" value="Beta-AFase-like_GH127_cat"/>
    <property type="match status" value="1"/>
</dbReference>
<evidence type="ECO:0008006" key="6">
    <source>
        <dbReference type="Google" id="ProtNLM"/>
    </source>
</evidence>
<evidence type="ECO:0000259" key="2">
    <source>
        <dbReference type="Pfam" id="PF20620"/>
    </source>
</evidence>
<accession>A0A401IWY7</accession>
<evidence type="ECO:0000313" key="5">
    <source>
        <dbReference type="Proteomes" id="UP000290975"/>
    </source>
</evidence>
<dbReference type="EMBL" id="BBQY01000001">
    <property type="protein sequence ID" value="GBH28869.1"/>
    <property type="molecule type" value="Genomic_DNA"/>
</dbReference>
<dbReference type="PANTHER" id="PTHR31151">
    <property type="entry name" value="PROLINE-TRNA LIGASE (DUF1680)"/>
    <property type="match status" value="1"/>
</dbReference>
<reference evidence="4 5" key="1">
    <citation type="submission" date="2014-12" db="EMBL/GenBank/DDBJ databases">
        <title>Whole genome sequencing of Sphingobium xenophagum OW59.</title>
        <authorList>
            <person name="Ohta Y."/>
            <person name="Nishi S."/>
            <person name="Hatada Y."/>
        </authorList>
    </citation>
    <scope>NUCLEOTIDE SEQUENCE [LARGE SCALE GENOMIC DNA]</scope>
    <source>
        <strain evidence="4 5">OW59</strain>
    </source>
</reference>
<dbReference type="SUPFAM" id="SSF48208">
    <property type="entry name" value="Six-hairpin glycosidases"/>
    <property type="match status" value="1"/>
</dbReference>
<evidence type="ECO:0000313" key="4">
    <source>
        <dbReference type="EMBL" id="GBH28869.1"/>
    </source>
</evidence>
<comment type="caution">
    <text evidence="4">The sequence shown here is derived from an EMBL/GenBank/DDBJ whole genome shotgun (WGS) entry which is preliminary data.</text>
</comment>
<gene>
    <name evidence="4" type="ORF">MBESOW_P0122</name>
</gene>
<organism evidence="4 5">
    <name type="scientific">Sphingobium xenophagum</name>
    <dbReference type="NCBI Taxonomy" id="121428"/>
    <lineage>
        <taxon>Bacteria</taxon>
        <taxon>Pseudomonadati</taxon>
        <taxon>Pseudomonadota</taxon>
        <taxon>Alphaproteobacteria</taxon>
        <taxon>Sphingomonadales</taxon>
        <taxon>Sphingomonadaceae</taxon>
        <taxon>Sphingobium</taxon>
    </lineage>
</organism>
<keyword evidence="5" id="KW-1185">Reference proteome</keyword>
<dbReference type="PANTHER" id="PTHR31151:SF0">
    <property type="entry name" value="PROLINE-TRNA LIGASE (DUF1680)"/>
    <property type="match status" value="1"/>
</dbReference>
<evidence type="ECO:0000259" key="1">
    <source>
        <dbReference type="Pfam" id="PF07944"/>
    </source>
</evidence>
<dbReference type="InterPro" id="IPR012878">
    <property type="entry name" value="Beta-AFase-like_GH127_cat"/>
</dbReference>
<dbReference type="InterPro" id="IPR006311">
    <property type="entry name" value="TAT_signal"/>
</dbReference>
<dbReference type="InterPro" id="IPR049046">
    <property type="entry name" value="Beta-AFase-like_GH127_middle"/>
</dbReference>
<dbReference type="RefSeq" id="WP_130751645.1">
    <property type="nucleotide sequence ID" value="NZ_BBQY01000001.1"/>
</dbReference>
<name>A0A401IWY7_SPHXE</name>
<sequence>MSSFSRRGVLAGMTGLTTMASAGLAAEEVGQLAAANGPAKPFPLSQVRLRPSIFLDSVETNKRYLLSLDPDRLLHNFHLFAGIAPKGAKYGGWEAQGIAGHSLGHYQSALSLVFAQTGDSRFRDRSLAISRELAAVQAGHGDGYAGATTVDRDGKTVDGKAVFEELRRGDIRTSGFGLNDGWVPIYTYHKVFAGALDSHLHCQDSVALDVAIGLADYLGTIIEGLSDDQVQQILVAEHGGINESYAELYARTGNARWLKIAERLRHRAVLDPLAQGRDELNGKHANTQIPKLIGLARLYEVAPSEQHRHDSAGAAMFFWDTVTRDHSYVIGGNSNYEHFGEPRKLAGRLGQQTCEACNSYNMLKLSRHLYGWTGDARYFDFYERAHLNHIMSQQHPATGMYSYFTPLASGFGRVRSTPDNSFWCCVGSGMESHSKHGDSIWWHRDDRVLVNLYYPSSLDWTEKGVQIEMDTGFPFKDRVRIHLVKANAAVDLGLRVPLWCAAPRIRINGKPARAKIANRYLMLDQLAAGDVIDLTLPMGLHHQTMPDDDRILAYLYGPMVLAADLGPSDKPRDQYFDPVVVSGSAKDGVRQVGGEPVFALGGQSRPKELMLKPFFNQHDNRTAVYFRHFTPTQWTAAEAGYLANAREQAEALARTIDTIRLGEMQPERDHAFSGTPNTGTVEHLAERGRVVMKGFFQFKLAIRPGPVELRVVYAGPDRHRDFAILVNGEPLVRERLAGEPTVQRNIVSYPLPDHLLSGRDITVRFEANSDQWVTVYECRTVAGGKAPST</sequence>
<feature type="domain" description="Non-reducing end beta-L-arabinofuranosidase-like GH127 catalytic" evidence="1">
    <location>
        <begin position="46"/>
        <end position="437"/>
    </location>
</feature>
<proteinExistence type="predicted"/>
<feature type="domain" description="Non-reducing end beta-L-arabinofuranosidase-like GH127 middle" evidence="3">
    <location>
        <begin position="448"/>
        <end position="538"/>
    </location>
</feature>
<dbReference type="AlphaFoldDB" id="A0A401IWY7"/>
<protein>
    <recommendedName>
        <fullName evidence="6">Glycoside hydrolase family 127 protein</fullName>
    </recommendedName>
</protein>
<feature type="domain" description="Glycoside hydrolase GH146 substrate-binding" evidence="2">
    <location>
        <begin position="653"/>
        <end position="779"/>
    </location>
</feature>
<evidence type="ECO:0000259" key="3">
    <source>
        <dbReference type="Pfam" id="PF20736"/>
    </source>
</evidence>